<dbReference type="Gene3D" id="3.40.50.720">
    <property type="entry name" value="NAD(P)-binding Rossmann-like Domain"/>
    <property type="match status" value="1"/>
</dbReference>
<dbReference type="GO" id="GO:0019310">
    <property type="term" value="P:inositol catabolic process"/>
    <property type="evidence" value="ECO:0007669"/>
    <property type="project" value="UniProtKB-UniRule"/>
</dbReference>
<dbReference type="InterPro" id="IPR023794">
    <property type="entry name" value="MI/DCI_dehydrogenase"/>
</dbReference>
<keyword evidence="3 4" id="KW-0520">NAD</keyword>
<evidence type="ECO:0000256" key="1">
    <source>
        <dbReference type="ARBA" id="ARBA00010928"/>
    </source>
</evidence>
<name>A0A3D9V9N1_THECX</name>
<accession>A0A3D9V9N1</accession>
<evidence type="ECO:0000256" key="3">
    <source>
        <dbReference type="ARBA" id="ARBA00023027"/>
    </source>
</evidence>
<evidence type="ECO:0000259" key="5">
    <source>
        <dbReference type="Pfam" id="PF01408"/>
    </source>
</evidence>
<evidence type="ECO:0000256" key="4">
    <source>
        <dbReference type="HAMAP-Rule" id="MF_01671"/>
    </source>
</evidence>
<evidence type="ECO:0000256" key="2">
    <source>
        <dbReference type="ARBA" id="ARBA00023002"/>
    </source>
</evidence>
<dbReference type="GO" id="GO:0050112">
    <property type="term" value="F:inositol 2-dehydrogenase (NAD+) activity"/>
    <property type="evidence" value="ECO:0007669"/>
    <property type="project" value="UniProtKB-UniRule"/>
</dbReference>
<comment type="function">
    <text evidence="4">Involved in the oxidation of myo-inositol (MI) to 2-keto-myo-inositol (2KMI or 2-inosose).</text>
</comment>
<dbReference type="HAMAP" id="MF_01671">
    <property type="entry name" value="IolG"/>
    <property type="match status" value="1"/>
</dbReference>
<comment type="subunit">
    <text evidence="4">Homotetramer.</text>
</comment>
<dbReference type="RefSeq" id="WP_245940885.1">
    <property type="nucleotide sequence ID" value="NZ_QTUC01000001.1"/>
</dbReference>
<dbReference type="SUPFAM" id="SSF55347">
    <property type="entry name" value="Glyceraldehyde-3-phosphate dehydrogenase-like, C-terminal domain"/>
    <property type="match status" value="1"/>
</dbReference>
<dbReference type="Pfam" id="PF02894">
    <property type="entry name" value="GFO_IDH_MocA_C"/>
    <property type="match status" value="1"/>
</dbReference>
<dbReference type="Proteomes" id="UP000256485">
    <property type="component" value="Unassembled WGS sequence"/>
</dbReference>
<dbReference type="EMBL" id="QTUC01000001">
    <property type="protein sequence ID" value="REF34864.1"/>
    <property type="molecule type" value="Genomic_DNA"/>
</dbReference>
<comment type="similarity">
    <text evidence="1 4">Belongs to the Gfo/Idh/MocA family.</text>
</comment>
<dbReference type="InterPro" id="IPR050424">
    <property type="entry name" value="Gfo-Idh-MocA_inositol_DH"/>
</dbReference>
<protein>
    <recommendedName>
        <fullName evidence="4">Inositol 2-dehydrogenase</fullName>
        <ecNumber evidence="4">1.1.1.18</ecNumber>
    </recommendedName>
    <alternativeName>
        <fullName evidence="4">Myo-inositol 2-dehydrogenase</fullName>
        <shortName evidence="4">MI 2-dehydrogenase</shortName>
    </alternativeName>
</protein>
<feature type="domain" description="Gfo/Idh/MocA-like oxidoreductase C-terminal" evidence="6">
    <location>
        <begin position="165"/>
        <end position="326"/>
    </location>
</feature>
<gene>
    <name evidence="4" type="primary">iolG</name>
    <name evidence="7" type="ORF">DFJ64_0230</name>
</gene>
<dbReference type="InterPro" id="IPR036291">
    <property type="entry name" value="NAD(P)-bd_dom_sf"/>
</dbReference>
<dbReference type="Gene3D" id="3.30.360.10">
    <property type="entry name" value="Dihydrodipicolinate Reductase, domain 2"/>
    <property type="match status" value="1"/>
</dbReference>
<dbReference type="EC" id="1.1.1.18" evidence="4"/>
<evidence type="ECO:0000259" key="6">
    <source>
        <dbReference type="Pfam" id="PF02894"/>
    </source>
</evidence>
<organism evidence="7 8">
    <name type="scientific">Thermasporomyces composti</name>
    <dbReference type="NCBI Taxonomy" id="696763"/>
    <lineage>
        <taxon>Bacteria</taxon>
        <taxon>Bacillati</taxon>
        <taxon>Actinomycetota</taxon>
        <taxon>Actinomycetes</taxon>
        <taxon>Propionibacteriales</taxon>
        <taxon>Nocardioidaceae</taxon>
        <taxon>Thermasporomyces</taxon>
    </lineage>
</organism>
<feature type="domain" description="Gfo/Idh/MocA-like oxidoreductase N-terminal" evidence="5">
    <location>
        <begin position="7"/>
        <end position="128"/>
    </location>
</feature>
<comment type="catalytic activity">
    <reaction evidence="4">
        <text>myo-inositol + NAD(+) = scyllo-inosose + NADH + H(+)</text>
        <dbReference type="Rhea" id="RHEA:16949"/>
        <dbReference type="ChEBI" id="CHEBI:15378"/>
        <dbReference type="ChEBI" id="CHEBI:17268"/>
        <dbReference type="ChEBI" id="CHEBI:17811"/>
        <dbReference type="ChEBI" id="CHEBI:57540"/>
        <dbReference type="ChEBI" id="CHEBI:57945"/>
        <dbReference type="EC" id="1.1.1.18"/>
    </reaction>
</comment>
<keyword evidence="8" id="KW-1185">Reference proteome</keyword>
<sequence>MRSGMDVRIGVIGTGVMGADHVRTLATSVRRAEVVAVSDLDQERARAAVAGLGDIRIVEKPTDLVAAEDVDAVVVASHDDTHEELVLACLDAGKPVLCEKPLTPTSDGSLRIVSAERDLGRRLVSVGFMRRYDPGYVAVKDALRQGTVDAPLMLHCVHRNAEARPNLPSSALIAGSAIHEIDVARWLFEEEITRVTVHRPRRSGRVVGETSDPLLLVMETTSGVLVDVEVFVNAQYGYDVRAELVGETGTLSVDDPAAVVLRTTRSRSTAVVQDWRDRFADAYRLELQDWVAGVAVGQQRGATAWDGYAATAVAEAGIRALETGSPSTVHLEPRPSLYHD</sequence>
<dbReference type="InterPro" id="IPR000683">
    <property type="entry name" value="Gfo/Idh/MocA-like_OxRdtase_N"/>
</dbReference>
<dbReference type="AlphaFoldDB" id="A0A3D9V9N1"/>
<keyword evidence="2 4" id="KW-0560">Oxidoreductase</keyword>
<dbReference type="PANTHER" id="PTHR43593:SF1">
    <property type="entry name" value="INOSITOL 2-DEHYDROGENASE"/>
    <property type="match status" value="1"/>
</dbReference>
<dbReference type="SUPFAM" id="SSF51735">
    <property type="entry name" value="NAD(P)-binding Rossmann-fold domains"/>
    <property type="match status" value="1"/>
</dbReference>
<dbReference type="InterPro" id="IPR004104">
    <property type="entry name" value="Gfo/Idh/MocA-like_OxRdtase_C"/>
</dbReference>
<evidence type="ECO:0000313" key="7">
    <source>
        <dbReference type="EMBL" id="REF34864.1"/>
    </source>
</evidence>
<evidence type="ECO:0000313" key="8">
    <source>
        <dbReference type="Proteomes" id="UP000256485"/>
    </source>
</evidence>
<dbReference type="Pfam" id="PF01408">
    <property type="entry name" value="GFO_IDH_MocA"/>
    <property type="match status" value="1"/>
</dbReference>
<proteinExistence type="inferred from homology"/>
<dbReference type="GO" id="GO:0000166">
    <property type="term" value="F:nucleotide binding"/>
    <property type="evidence" value="ECO:0007669"/>
    <property type="project" value="InterPro"/>
</dbReference>
<reference evidence="7 8" key="1">
    <citation type="submission" date="2018-08" db="EMBL/GenBank/DDBJ databases">
        <title>Sequencing the genomes of 1000 actinobacteria strains.</title>
        <authorList>
            <person name="Klenk H.-P."/>
        </authorList>
    </citation>
    <scope>NUCLEOTIDE SEQUENCE [LARGE SCALE GENOMIC DNA]</scope>
    <source>
        <strain evidence="7 8">DSM 22891</strain>
    </source>
</reference>
<comment type="caution">
    <text evidence="7">The sequence shown here is derived from an EMBL/GenBank/DDBJ whole genome shotgun (WGS) entry which is preliminary data.</text>
</comment>
<dbReference type="PANTHER" id="PTHR43593">
    <property type="match status" value="1"/>
</dbReference>